<name>A0A099U9K7_9HELI</name>
<evidence type="ECO:0000256" key="4">
    <source>
        <dbReference type="ARBA" id="ARBA00022448"/>
    </source>
</evidence>
<comment type="function">
    <text evidence="1">Part of the binding-protein-dependent transport system for glutamine; probably responsible for the translocation of the substrate across the membrane.</text>
</comment>
<feature type="transmembrane region" description="Helical" evidence="10">
    <location>
        <begin position="27"/>
        <end position="52"/>
    </location>
</feature>
<dbReference type="OrthoDB" id="5470298at2"/>
<sequence length="234" mass="26100">MHLSEKLAIFYQELILKGSYHLVLEGIFVTILLSICGLFIGIIIGTLIAILITKKEKNSLQRYITIIVKMYVGFFRGTPIVVQLLFIYFVILPLLGLAGSSALLVAVIIFGLNSGAYVSEIMRSGILSIDRGQNEAARALGLNANQSMRFVVFPQAFKNALPNLGNEFVTLLKETSVANYITVHDLTYAFRVIGSSSYEYMVPYFSLALCYLVLVLIASYCISLYERKLRKSEN</sequence>
<evidence type="ECO:0000313" key="15">
    <source>
        <dbReference type="Proteomes" id="UP000244890"/>
    </source>
</evidence>
<comment type="similarity">
    <text evidence="3">Belongs to the binding-protein-dependent transport system permease family. HisMQ subfamily.</text>
</comment>
<dbReference type="SUPFAM" id="SSF161098">
    <property type="entry name" value="MetI-like"/>
    <property type="match status" value="1"/>
</dbReference>
<keyword evidence="4 10" id="KW-0813">Transport</keyword>
<dbReference type="GO" id="GO:0006865">
    <property type="term" value="P:amino acid transport"/>
    <property type="evidence" value="ECO:0007669"/>
    <property type="project" value="UniProtKB-KW"/>
</dbReference>
<keyword evidence="6 10" id="KW-0812">Transmembrane</keyword>
<evidence type="ECO:0000256" key="5">
    <source>
        <dbReference type="ARBA" id="ARBA00022475"/>
    </source>
</evidence>
<dbReference type="AlphaFoldDB" id="A0A099U9K7"/>
<dbReference type="NCBIfam" id="TIGR01726">
    <property type="entry name" value="HEQRo_perm_3TM"/>
    <property type="match status" value="1"/>
</dbReference>
<dbReference type="KEGG" id="had:CDV25_03710"/>
<gene>
    <name evidence="12" type="ORF">CDV25_03710</name>
    <name evidence="13" type="ORF">LS72_009675</name>
</gene>
<reference evidence="13 14" key="1">
    <citation type="journal article" date="2014" name="Genome Announc.">
        <title>Draft genome sequences of eight enterohepatic helicobacter species isolated from both laboratory and wild rodents.</title>
        <authorList>
            <person name="Sheh A."/>
            <person name="Shen Z."/>
            <person name="Fox J.G."/>
        </authorList>
    </citation>
    <scope>NUCLEOTIDE SEQUENCE [LARGE SCALE GENOMIC DNA]</scope>
    <source>
        <strain evidence="13 14">MIT-03-7007</strain>
    </source>
</reference>
<evidence type="ECO:0000256" key="6">
    <source>
        <dbReference type="ARBA" id="ARBA00022692"/>
    </source>
</evidence>
<dbReference type="CDD" id="cd06261">
    <property type="entry name" value="TM_PBP2"/>
    <property type="match status" value="1"/>
</dbReference>
<feature type="transmembrane region" description="Helical" evidence="10">
    <location>
        <begin position="85"/>
        <end position="112"/>
    </location>
</feature>
<evidence type="ECO:0000256" key="1">
    <source>
        <dbReference type="ARBA" id="ARBA00003159"/>
    </source>
</evidence>
<protein>
    <submittedName>
        <fullName evidence="13">Amino acid ABC transporter permease</fullName>
    </submittedName>
</protein>
<keyword evidence="5" id="KW-1003">Cell membrane</keyword>
<evidence type="ECO:0000313" key="13">
    <source>
        <dbReference type="EMBL" id="TLE13727.1"/>
    </source>
</evidence>
<dbReference type="Gene3D" id="1.10.3720.10">
    <property type="entry name" value="MetI-like"/>
    <property type="match status" value="1"/>
</dbReference>
<keyword evidence="14" id="KW-1185">Reference proteome</keyword>
<comment type="subcellular location">
    <subcellularLocation>
        <location evidence="2">Cell inner membrane</location>
        <topology evidence="2">Multi-pass membrane protein</topology>
    </subcellularLocation>
    <subcellularLocation>
        <location evidence="10">Cell membrane</location>
        <topology evidence="10">Multi-pass membrane protein</topology>
    </subcellularLocation>
</comment>
<reference evidence="12 15" key="2">
    <citation type="submission" date="2017-06" db="EMBL/GenBank/DDBJ databases">
        <title>Complete genome of Helicobacter apodemus.</title>
        <authorList>
            <person name="Cho S."/>
        </authorList>
    </citation>
    <scope>NUCLEOTIDE SEQUENCE [LARGE SCALE GENOMIC DNA]</scope>
    <source>
        <strain evidence="12">SCJK1</strain>
        <strain evidence="15">SNUVETPUB-15-01</strain>
    </source>
</reference>
<dbReference type="GO" id="GO:0043190">
    <property type="term" value="C:ATP-binding cassette (ABC) transporter complex"/>
    <property type="evidence" value="ECO:0007669"/>
    <property type="project" value="InterPro"/>
</dbReference>
<dbReference type="InterPro" id="IPR010065">
    <property type="entry name" value="AA_ABC_transptr_permease_3TM"/>
</dbReference>
<evidence type="ECO:0000256" key="8">
    <source>
        <dbReference type="ARBA" id="ARBA00022989"/>
    </source>
</evidence>
<dbReference type="EMBL" id="CP021886">
    <property type="protein sequence ID" value="AWI33970.1"/>
    <property type="molecule type" value="Genomic_DNA"/>
</dbReference>
<evidence type="ECO:0000256" key="9">
    <source>
        <dbReference type="ARBA" id="ARBA00023136"/>
    </source>
</evidence>
<dbReference type="PANTHER" id="PTHR30614">
    <property type="entry name" value="MEMBRANE COMPONENT OF AMINO ACID ABC TRANSPORTER"/>
    <property type="match status" value="1"/>
</dbReference>
<dbReference type="EMBL" id="JRPC02000034">
    <property type="protein sequence ID" value="TLE13727.1"/>
    <property type="molecule type" value="Genomic_DNA"/>
</dbReference>
<dbReference type="Proteomes" id="UP000244890">
    <property type="component" value="Chromosome"/>
</dbReference>
<proteinExistence type="inferred from homology"/>
<dbReference type="InterPro" id="IPR000515">
    <property type="entry name" value="MetI-like"/>
</dbReference>
<dbReference type="InterPro" id="IPR043429">
    <property type="entry name" value="ArtM/GltK/GlnP/TcyL/YhdX-like"/>
</dbReference>
<evidence type="ECO:0000256" key="3">
    <source>
        <dbReference type="ARBA" id="ARBA00010072"/>
    </source>
</evidence>
<dbReference type="PROSITE" id="PS50928">
    <property type="entry name" value="ABC_TM1"/>
    <property type="match status" value="1"/>
</dbReference>
<evidence type="ECO:0000256" key="2">
    <source>
        <dbReference type="ARBA" id="ARBA00004429"/>
    </source>
</evidence>
<feature type="domain" description="ABC transmembrane type-1" evidence="11">
    <location>
        <begin position="27"/>
        <end position="226"/>
    </location>
</feature>
<organism evidence="13 14">
    <name type="scientific">Helicobacter apodemus</name>
    <dbReference type="NCBI Taxonomy" id="135569"/>
    <lineage>
        <taxon>Bacteria</taxon>
        <taxon>Pseudomonadati</taxon>
        <taxon>Campylobacterota</taxon>
        <taxon>Epsilonproteobacteria</taxon>
        <taxon>Campylobacterales</taxon>
        <taxon>Helicobacteraceae</taxon>
        <taxon>Helicobacter</taxon>
    </lineage>
</organism>
<dbReference type="GO" id="GO:0022857">
    <property type="term" value="F:transmembrane transporter activity"/>
    <property type="evidence" value="ECO:0007669"/>
    <property type="project" value="InterPro"/>
</dbReference>
<dbReference type="InterPro" id="IPR035906">
    <property type="entry name" value="MetI-like_sf"/>
</dbReference>
<accession>A0A099U9K7</accession>
<dbReference type="Pfam" id="PF00528">
    <property type="entry name" value="BPD_transp_1"/>
    <property type="match status" value="1"/>
</dbReference>
<feature type="transmembrane region" description="Helical" evidence="10">
    <location>
        <begin position="204"/>
        <end position="225"/>
    </location>
</feature>
<keyword evidence="9 10" id="KW-0472">Membrane</keyword>
<evidence type="ECO:0000256" key="7">
    <source>
        <dbReference type="ARBA" id="ARBA00022970"/>
    </source>
</evidence>
<dbReference type="PANTHER" id="PTHR30614:SF20">
    <property type="entry name" value="GLUTAMINE TRANSPORT SYSTEM PERMEASE PROTEIN GLNP"/>
    <property type="match status" value="1"/>
</dbReference>
<keyword evidence="8 10" id="KW-1133">Transmembrane helix</keyword>
<keyword evidence="7" id="KW-0029">Amino-acid transport</keyword>
<evidence type="ECO:0000313" key="14">
    <source>
        <dbReference type="Proteomes" id="UP000029920"/>
    </source>
</evidence>
<evidence type="ECO:0000313" key="12">
    <source>
        <dbReference type="EMBL" id="AWI33970.1"/>
    </source>
</evidence>
<reference evidence="13" key="3">
    <citation type="submission" date="2018-04" db="EMBL/GenBank/DDBJ databases">
        <authorList>
            <person name="Sheh A."/>
            <person name="Shen Z."/>
            <person name="Mannion A.J."/>
            <person name="Fox J.G."/>
        </authorList>
    </citation>
    <scope>NUCLEOTIDE SEQUENCE</scope>
    <source>
        <strain evidence="13">MIT-03-7007</strain>
    </source>
</reference>
<dbReference type="Proteomes" id="UP000029920">
    <property type="component" value="Unassembled WGS sequence"/>
</dbReference>
<evidence type="ECO:0000259" key="11">
    <source>
        <dbReference type="PROSITE" id="PS50928"/>
    </source>
</evidence>
<evidence type="ECO:0000256" key="10">
    <source>
        <dbReference type="RuleBase" id="RU363032"/>
    </source>
</evidence>